<protein>
    <recommendedName>
        <fullName evidence="3">DUF1444 domain-containing protein</fullName>
    </recommendedName>
</protein>
<dbReference type="PATRIC" id="fig|762836.4.peg.3766"/>
<accession>A0A1E7WFF6</accession>
<dbReference type="RefSeq" id="WP_070249822.1">
    <property type="nucleotide sequence ID" value="NZ_LROM01000102.1"/>
</dbReference>
<reference evidence="2" key="1">
    <citation type="journal article" date="2016" name="Front. Microbiol.">
        <title>Molecular Keys to the Janthinobacterium and Duganella spp. Interaction with the Plant Pathogen Fusarium graminearum.</title>
        <authorList>
            <person name="Haack F.S."/>
            <person name="Poehlein A."/>
            <person name="Kroger C."/>
            <person name="Voigt C.A."/>
            <person name="Piepenbring M."/>
            <person name="Bode H.B."/>
            <person name="Daniel R."/>
            <person name="Schafer W."/>
            <person name="Streit W.R."/>
        </authorList>
    </citation>
    <scope>NUCLEOTIDE SEQUENCE [LARGE SCALE GENOMIC DNA]</scope>
    <source>
        <strain evidence="2">T54</strain>
    </source>
</reference>
<keyword evidence="2" id="KW-1185">Reference proteome</keyword>
<comment type="caution">
    <text evidence="1">The sequence shown here is derived from an EMBL/GenBank/DDBJ whole genome shotgun (WGS) entry which is preliminary data.</text>
</comment>
<sequence>MFGFLKKAKSANTAPALPPLTALQLRPRIKHVNYIKTLREAGVPPDQIPDHAPLCGDLLVTYAFDLPDSFIMATAPLLKSAGIAREDAPRLARENLGSTLPRVSFQTSDGYGMAMTGGELEASLLVLNGLWKVVQEDISGELLVTVPRRNRLLMCDSAHGHAVDALRAQTLKFSRETQDQHCLSNQVMVRRDGSWSLFDAH</sequence>
<evidence type="ECO:0008006" key="3">
    <source>
        <dbReference type="Google" id="ProtNLM"/>
    </source>
</evidence>
<dbReference type="OrthoDB" id="8850471at2"/>
<dbReference type="EMBL" id="LROM01000102">
    <property type="protein sequence ID" value="OEZ97071.1"/>
    <property type="molecule type" value="Genomic_DNA"/>
</dbReference>
<proteinExistence type="predicted"/>
<evidence type="ECO:0000313" key="1">
    <source>
        <dbReference type="EMBL" id="OEZ97071.1"/>
    </source>
</evidence>
<gene>
    <name evidence="1" type="ORF">DUPY_36520</name>
</gene>
<dbReference type="Proteomes" id="UP000175989">
    <property type="component" value="Unassembled WGS sequence"/>
</dbReference>
<dbReference type="AlphaFoldDB" id="A0A1E7WFF6"/>
<organism evidence="1 2">
    <name type="scientific">Duganella phyllosphaerae</name>
    <dbReference type="NCBI Taxonomy" id="762836"/>
    <lineage>
        <taxon>Bacteria</taxon>
        <taxon>Pseudomonadati</taxon>
        <taxon>Pseudomonadota</taxon>
        <taxon>Betaproteobacteria</taxon>
        <taxon>Burkholderiales</taxon>
        <taxon>Oxalobacteraceae</taxon>
        <taxon>Telluria group</taxon>
        <taxon>Duganella</taxon>
    </lineage>
</organism>
<name>A0A1E7WFF6_9BURK</name>
<evidence type="ECO:0000313" key="2">
    <source>
        <dbReference type="Proteomes" id="UP000175989"/>
    </source>
</evidence>